<dbReference type="Gene3D" id="3.30.420.260">
    <property type="match status" value="1"/>
</dbReference>
<dbReference type="Proteomes" id="UP000779507">
    <property type="component" value="Unassembled WGS sequence"/>
</dbReference>
<reference evidence="1 2" key="1">
    <citation type="submission" date="2020-05" db="EMBL/GenBank/DDBJ databases">
        <title>Genomic Encyclopedia of Type Strains, Phase IV (KMG-V): Genome sequencing to study the core and pangenomes of soil and plant-associated prokaryotes.</title>
        <authorList>
            <person name="Whitman W."/>
        </authorList>
    </citation>
    <scope>NUCLEOTIDE SEQUENCE [LARGE SCALE GENOMIC DNA]</scope>
    <source>
        <strain evidence="1 2">9A</strain>
    </source>
</reference>
<accession>A0ABX2FTX4</accession>
<dbReference type="RefSeq" id="WP_173811421.1">
    <property type="nucleotide sequence ID" value="NZ_JABSNP010000019.1"/>
</dbReference>
<organism evidence="1 2">
    <name type="scientific">Hymenobacter caeli</name>
    <dbReference type="NCBI Taxonomy" id="2735894"/>
    <lineage>
        <taxon>Bacteria</taxon>
        <taxon>Pseudomonadati</taxon>
        <taxon>Bacteroidota</taxon>
        <taxon>Cytophagia</taxon>
        <taxon>Cytophagales</taxon>
        <taxon>Hymenobacteraceae</taxon>
        <taxon>Hymenobacter</taxon>
    </lineage>
</organism>
<name>A0ABX2FTX4_9BACT</name>
<dbReference type="InterPro" id="IPR024213">
    <property type="entry name" value="DUF3822"/>
</dbReference>
<evidence type="ECO:0008006" key="3">
    <source>
        <dbReference type="Google" id="ProtNLM"/>
    </source>
</evidence>
<proteinExistence type="predicted"/>
<evidence type="ECO:0000313" key="2">
    <source>
        <dbReference type="Proteomes" id="UP000779507"/>
    </source>
</evidence>
<dbReference type="Pfam" id="PF12864">
    <property type="entry name" value="DUF3822"/>
    <property type="match status" value="1"/>
</dbReference>
<sequence>MPASAALSTAPHAPAGATPLLRLRDETFDAHQLAAYNLYLTVGGGRVRMAAIEKARQSFVLLEDHALPPGGLPALAAAHDCLGRAGWHAVRLATTGGAFTLLPAALFRPGDEAAALRLHHALAPAEAAYARPHPALELVNVFAADAALADWLAATHGPAGQLLHHTSGLLAGLAHQRDAGGPRRLYLSLGHHELALVVLGSQLEYCNVFAFATAEDVLYYTVLVMQELGLNPDQDELTVWGELTHDSALFTLLRNYVRHVRFGPRPYDLFYSYRFNEVFDHRYFDLFSLHFI</sequence>
<protein>
    <recommendedName>
        <fullName evidence="3">DUF3822 family protein</fullName>
    </recommendedName>
</protein>
<dbReference type="CDD" id="cd24013">
    <property type="entry name" value="ASKHA_ATPase_BT3980-like"/>
    <property type="match status" value="1"/>
</dbReference>
<dbReference type="Gene3D" id="3.30.420.250">
    <property type="match status" value="1"/>
</dbReference>
<gene>
    <name evidence="1" type="ORF">HNP98_003494</name>
</gene>
<dbReference type="EMBL" id="JABSNP010000019">
    <property type="protein sequence ID" value="NRT20650.1"/>
    <property type="molecule type" value="Genomic_DNA"/>
</dbReference>
<comment type="caution">
    <text evidence="1">The sequence shown here is derived from an EMBL/GenBank/DDBJ whole genome shotgun (WGS) entry which is preliminary data.</text>
</comment>
<evidence type="ECO:0000313" key="1">
    <source>
        <dbReference type="EMBL" id="NRT20650.1"/>
    </source>
</evidence>
<keyword evidence="2" id="KW-1185">Reference proteome</keyword>